<dbReference type="Pfam" id="PF00440">
    <property type="entry name" value="TetR_N"/>
    <property type="match status" value="1"/>
</dbReference>
<feature type="domain" description="HTH tetR-type" evidence="6">
    <location>
        <begin position="38"/>
        <end position="98"/>
    </location>
</feature>
<dbReference type="InterPro" id="IPR050109">
    <property type="entry name" value="HTH-type_TetR-like_transc_reg"/>
</dbReference>
<dbReference type="PANTHER" id="PTHR30055">
    <property type="entry name" value="HTH-TYPE TRANSCRIPTIONAL REGULATOR RUTR"/>
    <property type="match status" value="1"/>
</dbReference>
<comment type="caution">
    <text evidence="7">The sequence shown here is derived from an EMBL/GenBank/DDBJ whole genome shotgun (WGS) entry which is preliminary data.</text>
</comment>
<keyword evidence="8" id="KW-1185">Reference proteome</keyword>
<feature type="region of interest" description="Disordered" evidence="5">
    <location>
        <begin position="1"/>
        <end position="22"/>
    </location>
</feature>
<dbReference type="SUPFAM" id="SSF46689">
    <property type="entry name" value="Homeodomain-like"/>
    <property type="match status" value="1"/>
</dbReference>
<proteinExistence type="predicted"/>
<evidence type="ECO:0000313" key="8">
    <source>
        <dbReference type="Proteomes" id="UP001180754"/>
    </source>
</evidence>
<dbReference type="InterPro" id="IPR036271">
    <property type="entry name" value="Tet_transcr_reg_TetR-rel_C_sf"/>
</dbReference>
<dbReference type="InterPro" id="IPR009057">
    <property type="entry name" value="Homeodomain-like_sf"/>
</dbReference>
<keyword evidence="2 4" id="KW-0238">DNA-binding</keyword>
<dbReference type="InterPro" id="IPR004111">
    <property type="entry name" value="Repressor_TetR_C"/>
</dbReference>
<dbReference type="PROSITE" id="PS50977">
    <property type="entry name" value="HTH_TETR_2"/>
    <property type="match status" value="1"/>
</dbReference>
<dbReference type="Gene3D" id="1.10.357.10">
    <property type="entry name" value="Tetracycline Repressor, domain 2"/>
    <property type="match status" value="1"/>
</dbReference>
<evidence type="ECO:0000313" key="7">
    <source>
        <dbReference type="EMBL" id="MDT0544348.1"/>
    </source>
</evidence>
<protein>
    <submittedName>
        <fullName evidence="7">TetR/AcrR family transcriptional regulator</fullName>
    </submittedName>
</protein>
<evidence type="ECO:0000256" key="1">
    <source>
        <dbReference type="ARBA" id="ARBA00023015"/>
    </source>
</evidence>
<organism evidence="7 8">
    <name type="scientific">Streptomyces lonegramiae</name>
    <dbReference type="NCBI Taxonomy" id="3075524"/>
    <lineage>
        <taxon>Bacteria</taxon>
        <taxon>Bacillati</taxon>
        <taxon>Actinomycetota</taxon>
        <taxon>Actinomycetes</taxon>
        <taxon>Kitasatosporales</taxon>
        <taxon>Streptomycetaceae</taxon>
        <taxon>Streptomyces</taxon>
    </lineage>
</organism>
<dbReference type="Pfam" id="PF02909">
    <property type="entry name" value="TetR_C_1"/>
    <property type="match status" value="1"/>
</dbReference>
<keyword evidence="3" id="KW-0804">Transcription</keyword>
<feature type="DNA-binding region" description="H-T-H motif" evidence="4">
    <location>
        <begin position="61"/>
        <end position="80"/>
    </location>
</feature>
<evidence type="ECO:0000259" key="6">
    <source>
        <dbReference type="PROSITE" id="PS50977"/>
    </source>
</evidence>
<sequence length="251" mass="27924">MPPRKKREPQAKPERSERPEPAFLWERLDRPALAPRSTLTPRRIAQAAVAIADAEGLDAVTMRRLATDLGVAPMAAYRYVSGKDELLELMVDHVYGEMTPPEGAKDWRQAARTRAQRTRAVLLQHPWVARAAVSTLTPNQVAVVESALASLAELDLDVDTMMAVCRAVDSYVKGAVDREIGLAELMQEQGWSSADETRIALAPRMNWLMNTGRYPTYARYINEATRKDDAQWQFEIGLDAVLDGIAARLGI</sequence>
<dbReference type="PANTHER" id="PTHR30055:SF151">
    <property type="entry name" value="TRANSCRIPTIONAL REGULATORY PROTEIN"/>
    <property type="match status" value="1"/>
</dbReference>
<dbReference type="RefSeq" id="WP_311724789.1">
    <property type="nucleotide sequence ID" value="NZ_JAVRFD010000007.1"/>
</dbReference>
<dbReference type="Proteomes" id="UP001180754">
    <property type="component" value="Unassembled WGS sequence"/>
</dbReference>
<dbReference type="InterPro" id="IPR001647">
    <property type="entry name" value="HTH_TetR"/>
</dbReference>
<dbReference type="Gene3D" id="1.10.10.60">
    <property type="entry name" value="Homeodomain-like"/>
    <property type="match status" value="1"/>
</dbReference>
<dbReference type="SUPFAM" id="SSF48498">
    <property type="entry name" value="Tetracyclin repressor-like, C-terminal domain"/>
    <property type="match status" value="1"/>
</dbReference>
<reference evidence="7" key="1">
    <citation type="submission" date="2024-05" db="EMBL/GenBank/DDBJ databases">
        <title>30 novel species of actinomycetes from the DSMZ collection.</title>
        <authorList>
            <person name="Nouioui I."/>
        </authorList>
    </citation>
    <scope>NUCLEOTIDE SEQUENCE</scope>
    <source>
        <strain evidence="7">DSM 41529</strain>
    </source>
</reference>
<name>A0ABU2XHJ7_9ACTN</name>
<accession>A0ABU2XHJ7</accession>
<evidence type="ECO:0000256" key="2">
    <source>
        <dbReference type="ARBA" id="ARBA00023125"/>
    </source>
</evidence>
<feature type="compositionally biased region" description="Basic and acidic residues" evidence="5">
    <location>
        <begin position="8"/>
        <end position="22"/>
    </location>
</feature>
<gene>
    <name evidence="7" type="ORF">RND15_16795</name>
</gene>
<dbReference type="EMBL" id="JAVRFD010000007">
    <property type="protein sequence ID" value="MDT0544348.1"/>
    <property type="molecule type" value="Genomic_DNA"/>
</dbReference>
<keyword evidence="1" id="KW-0805">Transcription regulation</keyword>
<evidence type="ECO:0000256" key="4">
    <source>
        <dbReference type="PROSITE-ProRule" id="PRU00335"/>
    </source>
</evidence>
<evidence type="ECO:0000256" key="3">
    <source>
        <dbReference type="ARBA" id="ARBA00023163"/>
    </source>
</evidence>
<evidence type="ECO:0000256" key="5">
    <source>
        <dbReference type="SAM" id="MobiDB-lite"/>
    </source>
</evidence>